<dbReference type="Proteomes" id="UP000248887">
    <property type="component" value="Unassembled WGS sequence"/>
</dbReference>
<sequence>MTLAPRVSTRRDWLGCRLTGTIRASLVGEGAAAIGVLSGEGIPSQAAATMVRDAPAWRDIRQNPPVLEFGRAVA</sequence>
<comment type="caution">
    <text evidence="1">The sequence shown here is derived from an EMBL/GenBank/DDBJ whole genome shotgun (WGS) entry which is preliminary data.</text>
</comment>
<evidence type="ECO:0000313" key="1">
    <source>
        <dbReference type="EMBL" id="PZQ79025.1"/>
    </source>
</evidence>
<organism evidence="1 2">
    <name type="scientific">Ancylobacter novellus</name>
    <name type="common">Thiobacillus novellus</name>
    <dbReference type="NCBI Taxonomy" id="921"/>
    <lineage>
        <taxon>Bacteria</taxon>
        <taxon>Pseudomonadati</taxon>
        <taxon>Pseudomonadota</taxon>
        <taxon>Alphaproteobacteria</taxon>
        <taxon>Hyphomicrobiales</taxon>
        <taxon>Xanthobacteraceae</taxon>
        <taxon>Ancylobacter</taxon>
    </lineage>
</organism>
<reference evidence="1 2" key="1">
    <citation type="submission" date="2017-08" db="EMBL/GenBank/DDBJ databases">
        <title>Infants hospitalized years apart are colonized by the same room-sourced microbial strains.</title>
        <authorList>
            <person name="Brooks B."/>
            <person name="Olm M.R."/>
            <person name="Firek B.A."/>
            <person name="Baker R."/>
            <person name="Thomas B.C."/>
            <person name="Morowitz M.J."/>
            <person name="Banfield J.F."/>
        </authorList>
    </citation>
    <scope>NUCLEOTIDE SEQUENCE [LARGE SCALE GENOMIC DNA]</scope>
    <source>
        <strain evidence="1">S2_005_001_R2_27</strain>
    </source>
</reference>
<gene>
    <name evidence="1" type="ORF">DI549_21250</name>
</gene>
<accession>A0A2W5QVL3</accession>
<protein>
    <submittedName>
        <fullName evidence="1">Uncharacterized protein</fullName>
    </submittedName>
</protein>
<name>A0A2W5QVL3_ANCNO</name>
<dbReference type="AlphaFoldDB" id="A0A2W5QVL3"/>
<evidence type="ECO:0000313" key="2">
    <source>
        <dbReference type="Proteomes" id="UP000248887"/>
    </source>
</evidence>
<dbReference type="EMBL" id="QFQD01000106">
    <property type="protein sequence ID" value="PZQ79025.1"/>
    <property type="molecule type" value="Genomic_DNA"/>
</dbReference>
<proteinExistence type="predicted"/>